<name>U4KU17_PYROM</name>
<dbReference type="AlphaFoldDB" id="U4KU17"/>
<gene>
    <name evidence="1" type="ORF">PCON_01905</name>
</gene>
<dbReference type="Proteomes" id="UP000018144">
    <property type="component" value="Unassembled WGS sequence"/>
</dbReference>
<accession>U4KU17</accession>
<evidence type="ECO:0000313" key="1">
    <source>
        <dbReference type="EMBL" id="CCX04357.1"/>
    </source>
</evidence>
<keyword evidence="2" id="KW-1185">Reference proteome</keyword>
<sequence length="311" mass="35196">MPTITHITKESIKWLTLLFCCPCVFLLLLCGCGGSCKCVQHRRRKLGTHAALIIAPAPPPAYVDLPSPSANDTAWDPIRAHVENGGNRVFWLRPDDGVLASGNIAGGCPGFKVVQTPQLVGVIGRDKWKWMLGKFKETRDQVVPRLVKKKRGKGINKMELEWVEEAVRVVKEGIDGEKTDEKIDEKKCEIEEEPKEGGLEIWRVTVEGEGGLVHDESWRGVGGDAEMIEQKYLWTTRIFTSRHHHRMWMMDRADAKQVEDRLRGSWSKEYLEGNAEPLSVPDLTEYLNRFRQRPSMDSGILEQTPEDDDAP</sequence>
<organism evidence="1 2">
    <name type="scientific">Pyronema omphalodes (strain CBS 100304)</name>
    <name type="common">Pyronema confluens</name>
    <dbReference type="NCBI Taxonomy" id="1076935"/>
    <lineage>
        <taxon>Eukaryota</taxon>
        <taxon>Fungi</taxon>
        <taxon>Dikarya</taxon>
        <taxon>Ascomycota</taxon>
        <taxon>Pezizomycotina</taxon>
        <taxon>Pezizomycetes</taxon>
        <taxon>Pezizales</taxon>
        <taxon>Pyronemataceae</taxon>
        <taxon>Pyronema</taxon>
    </lineage>
</organism>
<dbReference type="EMBL" id="HF935199">
    <property type="protein sequence ID" value="CCX04357.1"/>
    <property type="molecule type" value="Genomic_DNA"/>
</dbReference>
<protein>
    <submittedName>
        <fullName evidence="1">Uncharacterized protein</fullName>
    </submittedName>
</protein>
<dbReference type="OrthoDB" id="5397613at2759"/>
<proteinExistence type="predicted"/>
<evidence type="ECO:0000313" key="2">
    <source>
        <dbReference type="Proteomes" id="UP000018144"/>
    </source>
</evidence>
<reference evidence="1 2" key="1">
    <citation type="journal article" date="2013" name="PLoS Genet.">
        <title>The genome and development-dependent transcriptomes of Pyronema confluens: a window into fungal evolution.</title>
        <authorList>
            <person name="Traeger S."/>
            <person name="Altegoer F."/>
            <person name="Freitag M."/>
            <person name="Gabaldon T."/>
            <person name="Kempken F."/>
            <person name="Kumar A."/>
            <person name="Marcet-Houben M."/>
            <person name="Poggeler S."/>
            <person name="Stajich J.E."/>
            <person name="Nowrousian M."/>
        </authorList>
    </citation>
    <scope>NUCLEOTIDE SEQUENCE [LARGE SCALE GENOMIC DNA]</scope>
    <source>
        <strain evidence="2">CBS 100304</strain>
        <tissue evidence="1">Vegetative mycelium</tissue>
    </source>
</reference>